<gene>
    <name evidence="1" type="ORF">S01H1_26155</name>
</gene>
<proteinExistence type="predicted"/>
<reference evidence="1" key="1">
    <citation type="journal article" date="2014" name="Front. Microbiol.">
        <title>High frequency of phylogenetically diverse reductive dehalogenase-homologous genes in deep subseafloor sedimentary metagenomes.</title>
        <authorList>
            <person name="Kawai M."/>
            <person name="Futagami T."/>
            <person name="Toyoda A."/>
            <person name="Takaki Y."/>
            <person name="Nishi S."/>
            <person name="Hori S."/>
            <person name="Arai W."/>
            <person name="Tsubouchi T."/>
            <person name="Morono Y."/>
            <person name="Uchiyama I."/>
            <person name="Ito T."/>
            <person name="Fujiyama A."/>
            <person name="Inagaki F."/>
            <person name="Takami H."/>
        </authorList>
    </citation>
    <scope>NUCLEOTIDE SEQUENCE</scope>
    <source>
        <strain evidence="1">Expedition CK06-06</strain>
    </source>
</reference>
<organism evidence="1">
    <name type="scientific">marine sediment metagenome</name>
    <dbReference type="NCBI Taxonomy" id="412755"/>
    <lineage>
        <taxon>unclassified sequences</taxon>
        <taxon>metagenomes</taxon>
        <taxon>ecological metagenomes</taxon>
    </lineage>
</organism>
<accession>X0V2Y0</accession>
<dbReference type="AlphaFoldDB" id="X0V2Y0"/>
<protein>
    <recommendedName>
        <fullName evidence="2">TonB-dependent receptor-like beta-barrel domain-containing protein</fullName>
    </recommendedName>
</protein>
<sequence length="77" mass="9254">YYDSERNTKQFRDYFRADIKFNYKINTIKLTHEIGLDLVNIFGVENVLKQTYTGGIPPVQEEYQLGFLPIFYYKIDF</sequence>
<name>X0V2Y0_9ZZZZ</name>
<evidence type="ECO:0008006" key="2">
    <source>
        <dbReference type="Google" id="ProtNLM"/>
    </source>
</evidence>
<feature type="non-terminal residue" evidence="1">
    <location>
        <position position="1"/>
    </location>
</feature>
<comment type="caution">
    <text evidence="1">The sequence shown here is derived from an EMBL/GenBank/DDBJ whole genome shotgun (WGS) entry which is preliminary data.</text>
</comment>
<evidence type="ECO:0000313" key="1">
    <source>
        <dbReference type="EMBL" id="GAF94980.1"/>
    </source>
</evidence>
<dbReference type="EMBL" id="BARS01015841">
    <property type="protein sequence ID" value="GAF94980.1"/>
    <property type="molecule type" value="Genomic_DNA"/>
</dbReference>